<protein>
    <recommendedName>
        <fullName evidence="3">MULE transposase domain-containing protein</fullName>
    </recommendedName>
</protein>
<keyword evidence="2" id="KW-1185">Reference proteome</keyword>
<comment type="caution">
    <text evidence="1">The sequence shown here is derived from an EMBL/GenBank/DDBJ whole genome shotgun (WGS) entry which is preliminary data.</text>
</comment>
<dbReference type="AlphaFoldDB" id="A0AAV3PYB7"/>
<name>A0AAV3PYB7_LITER</name>
<sequence length="73" mass="8780">MDKHADEWILMTDQQKGFELAIERELPASEHRLCVRHLQGNWSKKYAESYSRIRCGKLLELLVSLISRPRWRR</sequence>
<proteinExistence type="predicted"/>
<dbReference type="EMBL" id="BAABME010002681">
    <property type="protein sequence ID" value="GAA0155661.1"/>
    <property type="molecule type" value="Genomic_DNA"/>
</dbReference>
<gene>
    <name evidence="1" type="ORF">LIER_13344</name>
</gene>
<evidence type="ECO:0008006" key="3">
    <source>
        <dbReference type="Google" id="ProtNLM"/>
    </source>
</evidence>
<organism evidence="1 2">
    <name type="scientific">Lithospermum erythrorhizon</name>
    <name type="common">Purple gromwell</name>
    <name type="synonym">Lithospermum officinale var. erythrorhizon</name>
    <dbReference type="NCBI Taxonomy" id="34254"/>
    <lineage>
        <taxon>Eukaryota</taxon>
        <taxon>Viridiplantae</taxon>
        <taxon>Streptophyta</taxon>
        <taxon>Embryophyta</taxon>
        <taxon>Tracheophyta</taxon>
        <taxon>Spermatophyta</taxon>
        <taxon>Magnoliopsida</taxon>
        <taxon>eudicotyledons</taxon>
        <taxon>Gunneridae</taxon>
        <taxon>Pentapetalae</taxon>
        <taxon>asterids</taxon>
        <taxon>lamiids</taxon>
        <taxon>Boraginales</taxon>
        <taxon>Boraginaceae</taxon>
        <taxon>Boraginoideae</taxon>
        <taxon>Lithospermeae</taxon>
        <taxon>Lithospermum</taxon>
    </lineage>
</organism>
<dbReference type="Proteomes" id="UP001454036">
    <property type="component" value="Unassembled WGS sequence"/>
</dbReference>
<accession>A0AAV3PYB7</accession>
<evidence type="ECO:0000313" key="1">
    <source>
        <dbReference type="EMBL" id="GAA0155661.1"/>
    </source>
</evidence>
<reference evidence="1 2" key="1">
    <citation type="submission" date="2024-01" db="EMBL/GenBank/DDBJ databases">
        <title>The complete chloroplast genome sequence of Lithospermum erythrorhizon: insights into the phylogenetic relationship among Boraginaceae species and the maternal lineages of purple gromwells.</title>
        <authorList>
            <person name="Okada T."/>
            <person name="Watanabe K."/>
        </authorList>
    </citation>
    <scope>NUCLEOTIDE SEQUENCE [LARGE SCALE GENOMIC DNA]</scope>
</reference>
<evidence type="ECO:0000313" key="2">
    <source>
        <dbReference type="Proteomes" id="UP001454036"/>
    </source>
</evidence>